<dbReference type="Pfam" id="PF05380">
    <property type="entry name" value="Peptidase_A17"/>
    <property type="match status" value="1"/>
</dbReference>
<dbReference type="Pfam" id="PF18701">
    <property type="entry name" value="DUF5641"/>
    <property type="match status" value="1"/>
</dbReference>
<proteinExistence type="predicted"/>
<dbReference type="PANTHER" id="PTHR47331:SF4">
    <property type="entry name" value="PEPTIDASE S1 DOMAIN-CONTAINING PROTEIN"/>
    <property type="match status" value="1"/>
</dbReference>
<feature type="domain" description="DUF5641" evidence="1">
    <location>
        <begin position="324"/>
        <end position="393"/>
    </location>
</feature>
<gene>
    <name evidence="2" type="primary">jg25712</name>
    <name evidence="2" type="ORF">PAEG_LOCUS7302</name>
</gene>
<sequence>TKVRIVFDASCKSTSGRSLNDNLLIGQKLQPDIIQVQLKYRLHNIAFTADIKMMYRYVKIRDEDRDFQRILWRKSTDDPIQEYRLCTVTFGVASAPFLALRTLRQLALDEASSFPLVSQVLLDDVFVDDIVTGADTLEDALKLQRELIALCKAGTFELRKWISNNNHDHAVILSGLDDDKCTKRIMLSEISKIYDPLGFLSPITLLVKHLIQTLWISGVGWDEQPPKPICELWANILSEFSLFENISLPRHVLPSYREIQIYGFSDSSEKAYAGCVYLRVTDQSDNIHTFLVIAKTKVSSLKRISLPRLELCGAVLVSKLIEKPRGKWFHDNSNTSLREGSVVVLIDNTLPPLQWRLARVHQLHPGADGVTRVVTVRIGNTFTKRAVVKVCPLPID</sequence>
<dbReference type="SUPFAM" id="SSF56672">
    <property type="entry name" value="DNA/RNA polymerases"/>
    <property type="match status" value="1"/>
</dbReference>
<comment type="caution">
    <text evidence="2">The sequence shown here is derived from an EMBL/GenBank/DDBJ whole genome shotgun (WGS) entry which is preliminary data.</text>
</comment>
<dbReference type="InterPro" id="IPR043502">
    <property type="entry name" value="DNA/RNA_pol_sf"/>
</dbReference>
<dbReference type="Proteomes" id="UP000838756">
    <property type="component" value="Unassembled WGS sequence"/>
</dbReference>
<evidence type="ECO:0000313" key="3">
    <source>
        <dbReference type="Proteomes" id="UP000838756"/>
    </source>
</evidence>
<keyword evidence="3" id="KW-1185">Reference proteome</keyword>
<evidence type="ECO:0000259" key="1">
    <source>
        <dbReference type="Pfam" id="PF18701"/>
    </source>
</evidence>
<accession>A0A8S4QXF5</accession>
<dbReference type="GO" id="GO:0071897">
    <property type="term" value="P:DNA biosynthetic process"/>
    <property type="evidence" value="ECO:0007669"/>
    <property type="project" value="UniProtKB-ARBA"/>
</dbReference>
<dbReference type="OrthoDB" id="8123403at2759"/>
<dbReference type="PANTHER" id="PTHR47331">
    <property type="entry name" value="PHD-TYPE DOMAIN-CONTAINING PROTEIN"/>
    <property type="match status" value="1"/>
</dbReference>
<protein>
    <submittedName>
        <fullName evidence="2">Jg25712 protein</fullName>
    </submittedName>
</protein>
<feature type="non-terminal residue" evidence="2">
    <location>
        <position position="1"/>
    </location>
</feature>
<name>A0A8S4QXF5_9NEOP</name>
<evidence type="ECO:0000313" key="2">
    <source>
        <dbReference type="EMBL" id="CAH2226607.1"/>
    </source>
</evidence>
<dbReference type="AlphaFoldDB" id="A0A8S4QXF5"/>
<dbReference type="InterPro" id="IPR040676">
    <property type="entry name" value="DUF5641"/>
</dbReference>
<reference evidence="2" key="1">
    <citation type="submission" date="2022-03" db="EMBL/GenBank/DDBJ databases">
        <authorList>
            <person name="Lindestad O."/>
        </authorList>
    </citation>
    <scope>NUCLEOTIDE SEQUENCE</scope>
</reference>
<dbReference type="EMBL" id="CAKXAJ010021662">
    <property type="protein sequence ID" value="CAH2226607.1"/>
    <property type="molecule type" value="Genomic_DNA"/>
</dbReference>
<organism evidence="2 3">
    <name type="scientific">Pararge aegeria aegeria</name>
    <dbReference type="NCBI Taxonomy" id="348720"/>
    <lineage>
        <taxon>Eukaryota</taxon>
        <taxon>Metazoa</taxon>
        <taxon>Ecdysozoa</taxon>
        <taxon>Arthropoda</taxon>
        <taxon>Hexapoda</taxon>
        <taxon>Insecta</taxon>
        <taxon>Pterygota</taxon>
        <taxon>Neoptera</taxon>
        <taxon>Endopterygota</taxon>
        <taxon>Lepidoptera</taxon>
        <taxon>Glossata</taxon>
        <taxon>Ditrysia</taxon>
        <taxon>Papilionoidea</taxon>
        <taxon>Nymphalidae</taxon>
        <taxon>Satyrinae</taxon>
        <taxon>Satyrini</taxon>
        <taxon>Parargina</taxon>
        <taxon>Pararge</taxon>
    </lineage>
</organism>
<dbReference type="InterPro" id="IPR008042">
    <property type="entry name" value="Retrotrans_Pao"/>
</dbReference>